<accession>A0A2D0MYV6</accession>
<dbReference type="SUPFAM" id="SSF51445">
    <property type="entry name" value="(Trans)glycosidases"/>
    <property type="match status" value="1"/>
</dbReference>
<dbReference type="PRINTS" id="PR00133">
    <property type="entry name" value="GLHYDRLASE3"/>
</dbReference>
<dbReference type="InterPro" id="IPR051915">
    <property type="entry name" value="Cellulose_Degrad_GH3"/>
</dbReference>
<evidence type="ECO:0000256" key="1">
    <source>
        <dbReference type="ARBA" id="ARBA00000448"/>
    </source>
</evidence>
<dbReference type="EC" id="3.2.1.21" evidence="3"/>
<dbReference type="EMBL" id="PDUD01000055">
    <property type="protein sequence ID" value="PHN01435.1"/>
    <property type="molecule type" value="Genomic_DNA"/>
</dbReference>
<evidence type="ECO:0000256" key="3">
    <source>
        <dbReference type="ARBA" id="ARBA00012744"/>
    </source>
</evidence>
<keyword evidence="5" id="KW-0378">Hydrolase</keyword>
<evidence type="ECO:0000313" key="8">
    <source>
        <dbReference type="EMBL" id="PHN01435.1"/>
    </source>
</evidence>
<dbReference type="InterPro" id="IPR013783">
    <property type="entry name" value="Ig-like_fold"/>
</dbReference>
<dbReference type="FunFam" id="3.20.20.300:FF:000007">
    <property type="entry name" value="Lysosomal beta glucosidase"/>
    <property type="match status" value="1"/>
</dbReference>
<proteinExistence type="inferred from homology"/>
<dbReference type="InterPro" id="IPR026891">
    <property type="entry name" value="Fn3-like"/>
</dbReference>
<dbReference type="SMART" id="SM01217">
    <property type="entry name" value="Fn3_like"/>
    <property type="match status" value="1"/>
</dbReference>
<dbReference type="InterPro" id="IPR017853">
    <property type="entry name" value="GH"/>
</dbReference>
<reference evidence="8 9" key="1">
    <citation type="submission" date="2017-10" db="EMBL/GenBank/DDBJ databases">
        <title>The draft genome sequence of Lewinella nigricans NBRC 102662.</title>
        <authorList>
            <person name="Wang K."/>
        </authorList>
    </citation>
    <scope>NUCLEOTIDE SEQUENCE [LARGE SCALE GENOMIC DNA]</scope>
    <source>
        <strain evidence="8 9">NBRC 102662</strain>
    </source>
</reference>
<dbReference type="Pfam" id="PF00933">
    <property type="entry name" value="Glyco_hydro_3"/>
    <property type="match status" value="1"/>
</dbReference>
<evidence type="ECO:0000256" key="5">
    <source>
        <dbReference type="ARBA" id="ARBA00022801"/>
    </source>
</evidence>
<sequence length="725" mass="80303">MANRIQDLLTRMSLREKIGQMTQLAIDAIAVGRPYRLEDPLELDPHKLQEAIVTYGVGSILNVGTQAHSVERWRGILAVIQKAAGQTRHRIPVLYGIDSVHGANYVAGSTVFPQQLALASTWNPERVNQLAQIAAYETRAAGIPWNFSPVLNLGRHPAWPRLWETFGEDVHLVGELGLAMKRGYEGDDISHPYRLASCPKHFLGGGWPLTGQDRTPSWIPDSQLREYFLPAFARAIADGASTIMVNSGEINGIPVHANREILTTLLREELGFEGLVVTDWEDIRYLHTRHRIAASHKEAVRMAVEAGIDMSMVPLDFSFSDCLLELVEEGTIPEARIDVSVRRILQLKESLGLFDQAVYPLEEYPDFGSAAHRNASLEAARESIVLLKNEQSVLPLRKDQKILVAGPAAHTLRSLNGGWTYTWQGDQIDELLDKKEYPTVLNAVAGRMPEGQVYYAPGVDFEERIDIPYAVRAAAEVDVILLCLGEASYTEFFGSIDDLYLPDAQHALAYALLNTGKPLVLLLLEGRPRLISKFADQVPAILAAFYPGNEGGRAIADVLFGDYNPGGKLPITYPRYPNGLIPYDHKATESMPLQESGVRYNPQFEFGHGLSYTTFAYHNLSLNTPELTAHNLLVISVEVQNTGDRAGHETVQLYVSDHYASLTPPVRRLRGFKKVFLEPGALTRVEFAIRARDLAFVDQNGEWITEAGSFTAGIGGLTVDFNYSA</sequence>
<dbReference type="InterPro" id="IPR036962">
    <property type="entry name" value="Glyco_hydro_3_N_sf"/>
</dbReference>
<comment type="catalytic activity">
    <reaction evidence="1">
        <text>Hydrolysis of terminal, non-reducing beta-D-glucosyl residues with release of beta-D-glucose.</text>
        <dbReference type="EC" id="3.2.1.21"/>
    </reaction>
</comment>
<feature type="domain" description="Fibronectin type III-like" evidence="7">
    <location>
        <begin position="649"/>
        <end position="718"/>
    </location>
</feature>
<dbReference type="AlphaFoldDB" id="A0A2D0MYV6"/>
<dbReference type="PANTHER" id="PTHR30620:SF16">
    <property type="entry name" value="LYSOSOMAL BETA GLUCOSIDASE"/>
    <property type="match status" value="1"/>
</dbReference>
<evidence type="ECO:0000256" key="2">
    <source>
        <dbReference type="ARBA" id="ARBA00005336"/>
    </source>
</evidence>
<dbReference type="SUPFAM" id="SSF52279">
    <property type="entry name" value="Beta-D-glucan exohydrolase, C-terminal domain"/>
    <property type="match status" value="1"/>
</dbReference>
<dbReference type="PANTHER" id="PTHR30620">
    <property type="entry name" value="PERIPLASMIC BETA-GLUCOSIDASE-RELATED"/>
    <property type="match status" value="1"/>
</dbReference>
<organism evidence="8 9">
    <name type="scientific">Flavilitoribacter nigricans (strain ATCC 23147 / DSM 23189 / NBRC 102662 / NCIMB 1420 / SS-2)</name>
    <name type="common">Lewinella nigricans</name>
    <dbReference type="NCBI Taxonomy" id="1122177"/>
    <lineage>
        <taxon>Bacteria</taxon>
        <taxon>Pseudomonadati</taxon>
        <taxon>Bacteroidota</taxon>
        <taxon>Saprospiria</taxon>
        <taxon>Saprospirales</taxon>
        <taxon>Lewinellaceae</taxon>
        <taxon>Flavilitoribacter</taxon>
    </lineage>
</organism>
<name>A0A2D0MYV6_FLAN2</name>
<dbReference type="Pfam" id="PF14310">
    <property type="entry name" value="Fn3-like"/>
    <property type="match status" value="1"/>
</dbReference>
<evidence type="ECO:0000313" key="9">
    <source>
        <dbReference type="Proteomes" id="UP000223913"/>
    </source>
</evidence>
<dbReference type="Gene3D" id="3.20.20.300">
    <property type="entry name" value="Glycoside hydrolase, family 3, N-terminal domain"/>
    <property type="match status" value="1"/>
</dbReference>
<dbReference type="InterPro" id="IPR002772">
    <property type="entry name" value="Glyco_hydro_3_C"/>
</dbReference>
<comment type="similarity">
    <text evidence="2">Belongs to the glycosyl hydrolase 3 family.</text>
</comment>
<dbReference type="Gene3D" id="3.40.50.1700">
    <property type="entry name" value="Glycoside hydrolase family 3 C-terminal domain"/>
    <property type="match status" value="1"/>
</dbReference>
<keyword evidence="9" id="KW-1185">Reference proteome</keyword>
<dbReference type="GO" id="GO:0009251">
    <property type="term" value="P:glucan catabolic process"/>
    <property type="evidence" value="ECO:0007669"/>
    <property type="project" value="TreeGrafter"/>
</dbReference>
<keyword evidence="4" id="KW-0732">Signal</keyword>
<keyword evidence="6" id="KW-0326">Glycosidase</keyword>
<evidence type="ECO:0000256" key="6">
    <source>
        <dbReference type="ARBA" id="ARBA00023295"/>
    </source>
</evidence>
<dbReference type="Proteomes" id="UP000223913">
    <property type="component" value="Unassembled WGS sequence"/>
</dbReference>
<dbReference type="Pfam" id="PF01915">
    <property type="entry name" value="Glyco_hydro_3_C"/>
    <property type="match status" value="1"/>
</dbReference>
<protein>
    <recommendedName>
        <fullName evidence="3">beta-glucosidase</fullName>
        <ecNumber evidence="3">3.2.1.21</ecNumber>
    </recommendedName>
</protein>
<dbReference type="FunFam" id="2.60.40.10:FF:000495">
    <property type="entry name" value="Periplasmic beta-glucosidase"/>
    <property type="match status" value="1"/>
</dbReference>
<dbReference type="OrthoDB" id="9758670at2"/>
<dbReference type="GO" id="GO:0008422">
    <property type="term" value="F:beta-glucosidase activity"/>
    <property type="evidence" value="ECO:0007669"/>
    <property type="project" value="UniProtKB-EC"/>
</dbReference>
<dbReference type="InterPro" id="IPR036881">
    <property type="entry name" value="Glyco_hydro_3_C_sf"/>
</dbReference>
<dbReference type="Gene3D" id="2.60.40.10">
    <property type="entry name" value="Immunoglobulins"/>
    <property type="match status" value="1"/>
</dbReference>
<evidence type="ECO:0000256" key="4">
    <source>
        <dbReference type="ARBA" id="ARBA00022729"/>
    </source>
</evidence>
<comment type="caution">
    <text evidence="8">The sequence shown here is derived from an EMBL/GenBank/DDBJ whole genome shotgun (WGS) entry which is preliminary data.</text>
</comment>
<dbReference type="InterPro" id="IPR001764">
    <property type="entry name" value="Glyco_hydro_3_N"/>
</dbReference>
<dbReference type="RefSeq" id="WP_099155182.1">
    <property type="nucleotide sequence ID" value="NZ_PDUD01000055.1"/>
</dbReference>
<evidence type="ECO:0000259" key="7">
    <source>
        <dbReference type="SMART" id="SM01217"/>
    </source>
</evidence>
<gene>
    <name evidence="8" type="ORF">CRP01_37245</name>
</gene>